<dbReference type="InterPro" id="IPR023214">
    <property type="entry name" value="HAD_sf"/>
</dbReference>
<dbReference type="InterPro" id="IPR023198">
    <property type="entry name" value="PGP-like_dom2"/>
</dbReference>
<sequence>MMALRAIIFDVDGTLANTERDGHRPAFNAAFAEVGLSWHWDEAFYGTLLVTGGGMERLRHYAEHFDPAILARPDFEELMLRVHEISARNYQRLLAAGAIPLRADIGQLICDARTEGVRLAIASSSKLDNVVALLRANLGPNVDTWFDVIASGNVATAKKPSPEIYQWALKQLDLPPRDCLAVEDSQYGLAASLAAGIPTVITVSDYTSNENFDGARMVLAEADRVSLEKLRLWHATASTS</sequence>
<dbReference type="Proteomes" id="UP000886602">
    <property type="component" value="Unassembled WGS sequence"/>
</dbReference>
<reference evidence="1" key="1">
    <citation type="submission" date="2020-10" db="EMBL/GenBank/DDBJ databases">
        <title>Connecting structure to function with the recovery of over 1000 high-quality activated sludge metagenome-assembled genomes encoding full-length rRNA genes using long-read sequencing.</title>
        <authorList>
            <person name="Singleton C.M."/>
            <person name="Petriglieri F."/>
            <person name="Kristensen J.M."/>
            <person name="Kirkegaard R.H."/>
            <person name="Michaelsen T.Y."/>
            <person name="Andersen M.H."/>
            <person name="Karst S.M."/>
            <person name="Dueholm M.S."/>
            <person name="Nielsen P.H."/>
            <person name="Albertsen M."/>
        </authorList>
    </citation>
    <scope>NUCLEOTIDE SEQUENCE</scope>
    <source>
        <strain evidence="1">EsbW_18-Q3-R4-48_MAXAC.044</strain>
    </source>
</reference>
<organism evidence="1 2">
    <name type="scientific">Candidatus Propionivibrio dominans</name>
    <dbReference type="NCBI Taxonomy" id="2954373"/>
    <lineage>
        <taxon>Bacteria</taxon>
        <taxon>Pseudomonadati</taxon>
        <taxon>Pseudomonadota</taxon>
        <taxon>Betaproteobacteria</taxon>
        <taxon>Rhodocyclales</taxon>
        <taxon>Rhodocyclaceae</taxon>
        <taxon>Propionivibrio</taxon>
    </lineage>
</organism>
<dbReference type="InterPro" id="IPR036412">
    <property type="entry name" value="HAD-like_sf"/>
</dbReference>
<name>A0A9D7FDZ5_9RHOO</name>
<dbReference type="Pfam" id="PF00702">
    <property type="entry name" value="Hydrolase"/>
    <property type="match status" value="1"/>
</dbReference>
<dbReference type="AlphaFoldDB" id="A0A9D7FDZ5"/>
<dbReference type="PANTHER" id="PTHR42896">
    <property type="entry name" value="XYLULOSE-1,5-BISPHOSPHATE (XUBP) PHOSPHATASE"/>
    <property type="match status" value="1"/>
</dbReference>
<dbReference type="SUPFAM" id="SSF56784">
    <property type="entry name" value="HAD-like"/>
    <property type="match status" value="1"/>
</dbReference>
<dbReference type="EMBL" id="JADJNC010000014">
    <property type="protein sequence ID" value="MBK7423330.1"/>
    <property type="molecule type" value="Genomic_DNA"/>
</dbReference>
<protein>
    <submittedName>
        <fullName evidence="1">HAD-IA family hydrolase</fullName>
    </submittedName>
</protein>
<dbReference type="Gene3D" id="1.10.150.240">
    <property type="entry name" value="Putative phosphatase, domain 2"/>
    <property type="match status" value="1"/>
</dbReference>
<comment type="caution">
    <text evidence="1">The sequence shown here is derived from an EMBL/GenBank/DDBJ whole genome shotgun (WGS) entry which is preliminary data.</text>
</comment>
<dbReference type="InterPro" id="IPR006439">
    <property type="entry name" value="HAD-SF_hydro_IA"/>
</dbReference>
<dbReference type="PANTHER" id="PTHR42896:SF2">
    <property type="entry name" value="CBBY-LIKE PROTEIN"/>
    <property type="match status" value="1"/>
</dbReference>
<dbReference type="PRINTS" id="PR00413">
    <property type="entry name" value="HADHALOGNASE"/>
</dbReference>
<evidence type="ECO:0000313" key="2">
    <source>
        <dbReference type="Proteomes" id="UP000886602"/>
    </source>
</evidence>
<proteinExistence type="predicted"/>
<dbReference type="SFLD" id="SFLDG01129">
    <property type="entry name" value="C1.5:_HAD__Beta-PGM__Phosphata"/>
    <property type="match status" value="1"/>
</dbReference>
<dbReference type="InterPro" id="IPR044999">
    <property type="entry name" value="CbbY-like"/>
</dbReference>
<dbReference type="SFLD" id="SFLDS00003">
    <property type="entry name" value="Haloacid_Dehalogenase"/>
    <property type="match status" value="1"/>
</dbReference>
<keyword evidence="1" id="KW-0378">Hydrolase</keyword>
<gene>
    <name evidence="1" type="ORF">IPJ48_09650</name>
</gene>
<accession>A0A9D7FDZ5</accession>
<dbReference type="Gene3D" id="3.40.50.1000">
    <property type="entry name" value="HAD superfamily/HAD-like"/>
    <property type="match status" value="1"/>
</dbReference>
<evidence type="ECO:0000313" key="1">
    <source>
        <dbReference type="EMBL" id="MBK7423330.1"/>
    </source>
</evidence>
<dbReference type="GO" id="GO:0016787">
    <property type="term" value="F:hydrolase activity"/>
    <property type="evidence" value="ECO:0007669"/>
    <property type="project" value="UniProtKB-KW"/>
</dbReference>
<dbReference type="NCBIfam" id="TIGR01509">
    <property type="entry name" value="HAD-SF-IA-v3"/>
    <property type="match status" value="1"/>
</dbReference>